<keyword evidence="4" id="KW-0812">Transmembrane</keyword>
<dbReference type="Proteomes" id="UP000708208">
    <property type="component" value="Unassembled WGS sequence"/>
</dbReference>
<keyword evidence="4" id="KW-0472">Membrane</keyword>
<name>A0A8J2KC98_9HEXA</name>
<evidence type="ECO:0000256" key="3">
    <source>
        <dbReference type="ARBA" id="ARBA00022679"/>
    </source>
</evidence>
<keyword evidence="7" id="KW-1185">Reference proteome</keyword>
<keyword evidence="3" id="KW-0808">Transferase</keyword>
<accession>A0A8J2KC98</accession>
<evidence type="ECO:0000313" key="7">
    <source>
        <dbReference type="Proteomes" id="UP000708208"/>
    </source>
</evidence>
<evidence type="ECO:0000256" key="2">
    <source>
        <dbReference type="ARBA" id="ARBA00022676"/>
    </source>
</evidence>
<dbReference type="InterPro" id="IPR002213">
    <property type="entry name" value="UDP_glucos_trans"/>
</dbReference>
<evidence type="ECO:0000256" key="1">
    <source>
        <dbReference type="ARBA" id="ARBA00009995"/>
    </source>
</evidence>
<feature type="signal peptide" evidence="5">
    <location>
        <begin position="1"/>
        <end position="19"/>
    </location>
</feature>
<gene>
    <name evidence="6" type="ORF">AFUS01_LOCUS21996</name>
</gene>
<comment type="caution">
    <text evidence="6">The sequence shown here is derived from an EMBL/GenBank/DDBJ whole genome shotgun (WGS) entry which is preliminary data.</text>
</comment>
<dbReference type="Pfam" id="PF00201">
    <property type="entry name" value="UDPGT"/>
    <property type="match status" value="2"/>
</dbReference>
<evidence type="ECO:0000256" key="5">
    <source>
        <dbReference type="SAM" id="SignalP"/>
    </source>
</evidence>
<proteinExistence type="inferred from homology"/>
<keyword evidence="2" id="KW-0328">Glycosyltransferase</keyword>
<evidence type="ECO:0000256" key="4">
    <source>
        <dbReference type="SAM" id="Phobius"/>
    </source>
</evidence>
<keyword evidence="4" id="KW-1133">Transmembrane helix</keyword>
<reference evidence="6" key="1">
    <citation type="submission" date="2021-06" db="EMBL/GenBank/DDBJ databases">
        <authorList>
            <person name="Hodson N. C."/>
            <person name="Mongue J. A."/>
            <person name="Jaron S. K."/>
        </authorList>
    </citation>
    <scope>NUCLEOTIDE SEQUENCE</scope>
</reference>
<sequence length="431" mass="49113">MHFSKFLALFLLYLSVGQSSKILTVTFFASKSFRNAFDPLFFELAERGHNVTIVSPINPSQKHANIREINLPPKEIQSLETSKFSNFFERRKEKEVTNIILAGPIILDSCRQFLEMKAIQELISEKFDLIVGVGLGNECSFGYIHQFNTSLILLSPITPIFALTDFIGASAPRSFVPSIFGGYSDNMNFFERMDNLLKTTWYTLYYSWIYLPTMDAMNREFFGPETPSVVDIAKNTSLVLVNSHLAVNYPRPFMPDLIDVGGLYCRPAKPLPKDIEDFVGSAQDGFIYFRIPMFGDQDYNVRVAENKQFGLKLELGEITESTLMASIKQVLDDPKYSQTAKTLSNVFRDRITQPLDTAVYWIEYVIRHRGAPQLRSPARDLNFFQYYCIDVVFVLLSTLLASFYVASKTLKLILTTLSPKVEPSKKKVKVK</sequence>
<dbReference type="GO" id="GO:0008194">
    <property type="term" value="F:UDP-glycosyltransferase activity"/>
    <property type="evidence" value="ECO:0007669"/>
    <property type="project" value="InterPro"/>
</dbReference>
<feature type="transmembrane region" description="Helical" evidence="4">
    <location>
        <begin position="384"/>
        <end position="406"/>
    </location>
</feature>
<organism evidence="6 7">
    <name type="scientific">Allacma fusca</name>
    <dbReference type="NCBI Taxonomy" id="39272"/>
    <lineage>
        <taxon>Eukaryota</taxon>
        <taxon>Metazoa</taxon>
        <taxon>Ecdysozoa</taxon>
        <taxon>Arthropoda</taxon>
        <taxon>Hexapoda</taxon>
        <taxon>Collembola</taxon>
        <taxon>Symphypleona</taxon>
        <taxon>Sminthuridae</taxon>
        <taxon>Allacma</taxon>
    </lineage>
</organism>
<protein>
    <submittedName>
        <fullName evidence="6">Uncharacterized protein</fullName>
    </submittedName>
</protein>
<evidence type="ECO:0000313" key="6">
    <source>
        <dbReference type="EMBL" id="CAG7733558.1"/>
    </source>
</evidence>
<dbReference type="EMBL" id="CAJVCH010251058">
    <property type="protein sequence ID" value="CAG7733558.1"/>
    <property type="molecule type" value="Genomic_DNA"/>
</dbReference>
<dbReference type="InterPro" id="IPR050271">
    <property type="entry name" value="UDP-glycosyltransferase"/>
</dbReference>
<feature type="chain" id="PRO_5035301275" evidence="5">
    <location>
        <begin position="20"/>
        <end position="431"/>
    </location>
</feature>
<dbReference type="AlphaFoldDB" id="A0A8J2KC98"/>
<comment type="similarity">
    <text evidence="1">Belongs to the UDP-glycosyltransferase family.</text>
</comment>
<dbReference type="OrthoDB" id="5835829at2759"/>
<dbReference type="PANTHER" id="PTHR48043:SF159">
    <property type="entry name" value="EG:EG0003.4 PROTEIN-RELATED"/>
    <property type="match status" value="1"/>
</dbReference>
<dbReference type="PANTHER" id="PTHR48043">
    <property type="entry name" value="EG:EG0003.4 PROTEIN-RELATED"/>
    <property type="match status" value="1"/>
</dbReference>
<keyword evidence="5" id="KW-0732">Signal</keyword>